<gene>
    <name evidence="2" type="ORF">HanXRQr2_Chr16g0726931</name>
</gene>
<name>A0A9K3GX60_HELAN</name>
<evidence type="ECO:0000256" key="1">
    <source>
        <dbReference type="SAM" id="MobiDB-lite"/>
    </source>
</evidence>
<protein>
    <submittedName>
        <fullName evidence="2">Uncharacterized protein</fullName>
    </submittedName>
</protein>
<proteinExistence type="predicted"/>
<keyword evidence="3" id="KW-1185">Reference proteome</keyword>
<dbReference type="Proteomes" id="UP000215914">
    <property type="component" value="Unassembled WGS sequence"/>
</dbReference>
<feature type="region of interest" description="Disordered" evidence="1">
    <location>
        <begin position="1"/>
        <end position="24"/>
    </location>
</feature>
<reference evidence="2" key="1">
    <citation type="journal article" date="2017" name="Nature">
        <title>The sunflower genome provides insights into oil metabolism, flowering and Asterid evolution.</title>
        <authorList>
            <person name="Badouin H."/>
            <person name="Gouzy J."/>
            <person name="Grassa C.J."/>
            <person name="Murat F."/>
            <person name="Staton S.E."/>
            <person name="Cottret L."/>
            <person name="Lelandais-Briere C."/>
            <person name="Owens G.L."/>
            <person name="Carrere S."/>
            <person name="Mayjonade B."/>
            <person name="Legrand L."/>
            <person name="Gill N."/>
            <person name="Kane N.C."/>
            <person name="Bowers J.E."/>
            <person name="Hubner S."/>
            <person name="Bellec A."/>
            <person name="Berard A."/>
            <person name="Berges H."/>
            <person name="Blanchet N."/>
            <person name="Boniface M.C."/>
            <person name="Brunel D."/>
            <person name="Catrice O."/>
            <person name="Chaidir N."/>
            <person name="Claudel C."/>
            <person name="Donnadieu C."/>
            <person name="Faraut T."/>
            <person name="Fievet G."/>
            <person name="Helmstetter N."/>
            <person name="King M."/>
            <person name="Knapp S.J."/>
            <person name="Lai Z."/>
            <person name="Le Paslier M.C."/>
            <person name="Lippi Y."/>
            <person name="Lorenzon L."/>
            <person name="Mandel J.R."/>
            <person name="Marage G."/>
            <person name="Marchand G."/>
            <person name="Marquand E."/>
            <person name="Bret-Mestries E."/>
            <person name="Morien E."/>
            <person name="Nambeesan S."/>
            <person name="Nguyen T."/>
            <person name="Pegot-Espagnet P."/>
            <person name="Pouilly N."/>
            <person name="Raftis F."/>
            <person name="Sallet E."/>
            <person name="Schiex T."/>
            <person name="Thomas J."/>
            <person name="Vandecasteele C."/>
            <person name="Vares D."/>
            <person name="Vear F."/>
            <person name="Vautrin S."/>
            <person name="Crespi M."/>
            <person name="Mangin B."/>
            <person name="Burke J.M."/>
            <person name="Salse J."/>
            <person name="Munos S."/>
            <person name="Vincourt P."/>
            <person name="Rieseberg L.H."/>
            <person name="Langlade N.B."/>
        </authorList>
    </citation>
    <scope>NUCLEOTIDE SEQUENCE</scope>
    <source>
        <tissue evidence="2">Leaves</tissue>
    </source>
</reference>
<evidence type="ECO:0000313" key="3">
    <source>
        <dbReference type="Proteomes" id="UP000215914"/>
    </source>
</evidence>
<dbReference type="AlphaFoldDB" id="A0A9K3GX60"/>
<dbReference type="Gramene" id="mRNA:HanXRQr2_Chr16g0726931">
    <property type="protein sequence ID" value="mRNA:HanXRQr2_Chr16g0726931"/>
    <property type="gene ID" value="HanXRQr2_Chr16g0726931"/>
</dbReference>
<dbReference type="EMBL" id="MNCJ02000331">
    <property type="protein sequence ID" value="KAF5758233.1"/>
    <property type="molecule type" value="Genomic_DNA"/>
</dbReference>
<organism evidence="2 3">
    <name type="scientific">Helianthus annuus</name>
    <name type="common">Common sunflower</name>
    <dbReference type="NCBI Taxonomy" id="4232"/>
    <lineage>
        <taxon>Eukaryota</taxon>
        <taxon>Viridiplantae</taxon>
        <taxon>Streptophyta</taxon>
        <taxon>Embryophyta</taxon>
        <taxon>Tracheophyta</taxon>
        <taxon>Spermatophyta</taxon>
        <taxon>Magnoliopsida</taxon>
        <taxon>eudicotyledons</taxon>
        <taxon>Gunneridae</taxon>
        <taxon>Pentapetalae</taxon>
        <taxon>asterids</taxon>
        <taxon>campanulids</taxon>
        <taxon>Asterales</taxon>
        <taxon>Asteraceae</taxon>
        <taxon>Asteroideae</taxon>
        <taxon>Heliantheae alliance</taxon>
        <taxon>Heliantheae</taxon>
        <taxon>Helianthus</taxon>
    </lineage>
</organism>
<reference evidence="2" key="2">
    <citation type="submission" date="2020-06" db="EMBL/GenBank/DDBJ databases">
        <title>Helianthus annuus Genome sequencing and assembly Release 2.</title>
        <authorList>
            <person name="Gouzy J."/>
            <person name="Langlade N."/>
            <person name="Munos S."/>
        </authorList>
    </citation>
    <scope>NUCLEOTIDE SEQUENCE</scope>
    <source>
        <tissue evidence="2">Leaves</tissue>
    </source>
</reference>
<evidence type="ECO:0000313" key="2">
    <source>
        <dbReference type="EMBL" id="KAF5758233.1"/>
    </source>
</evidence>
<accession>A0A9K3GX60</accession>
<comment type="caution">
    <text evidence="2">The sequence shown here is derived from an EMBL/GenBank/DDBJ whole genome shotgun (WGS) entry which is preliminary data.</text>
</comment>
<sequence length="95" mass="10130">MLAAIETATKRASPWQTAIATRPDGSKSASAVSFACTISDSRTDTREDEEQSGDEFSNVGFDGAGAEGIIKTTKGNSRHFSRRSEAAEGENWLCV</sequence>
<feature type="region of interest" description="Disordered" evidence="1">
    <location>
        <begin position="39"/>
        <end position="68"/>
    </location>
</feature>